<dbReference type="EMBL" id="RCZM01000001">
    <property type="protein sequence ID" value="TPG19748.1"/>
    <property type="molecule type" value="Genomic_DNA"/>
</dbReference>
<keyword evidence="2" id="KW-1185">Reference proteome</keyword>
<reference evidence="1 2" key="1">
    <citation type="journal article" date="2019" name="Environ. Microbiol.">
        <title>Species interactions and distinct microbial communities in high Arctic permafrost affected cryosols are associated with the CH4 and CO2 gas fluxes.</title>
        <authorList>
            <person name="Altshuler I."/>
            <person name="Hamel J."/>
            <person name="Turney S."/>
            <person name="Magnuson E."/>
            <person name="Levesque R."/>
            <person name="Greer C."/>
            <person name="Whyte L.G."/>
        </authorList>
    </citation>
    <scope>NUCLEOTIDE SEQUENCE [LARGE SCALE GENOMIC DNA]</scope>
    <source>
        <strain evidence="1 2">S9.3A</strain>
    </source>
</reference>
<evidence type="ECO:0000313" key="2">
    <source>
        <dbReference type="Proteomes" id="UP000317722"/>
    </source>
</evidence>
<name>A0A502D3H3_9MICO</name>
<dbReference type="InterPro" id="IPR011990">
    <property type="entry name" value="TPR-like_helical_dom_sf"/>
</dbReference>
<proteinExistence type="predicted"/>
<dbReference type="Proteomes" id="UP000317722">
    <property type="component" value="Unassembled WGS sequence"/>
</dbReference>
<organism evidence="1 2">
    <name type="scientific">Pedococcus bigeumensis</name>
    <dbReference type="NCBI Taxonomy" id="433644"/>
    <lineage>
        <taxon>Bacteria</taxon>
        <taxon>Bacillati</taxon>
        <taxon>Actinomycetota</taxon>
        <taxon>Actinomycetes</taxon>
        <taxon>Micrococcales</taxon>
        <taxon>Intrasporangiaceae</taxon>
        <taxon>Pedococcus</taxon>
    </lineage>
</organism>
<accession>A0A502D3H3</accession>
<protein>
    <recommendedName>
        <fullName evidence="3">Tetratricopeptide repeat protein</fullName>
    </recommendedName>
</protein>
<gene>
    <name evidence="1" type="ORF">EAH86_04785</name>
</gene>
<evidence type="ECO:0000313" key="1">
    <source>
        <dbReference type="EMBL" id="TPG19748.1"/>
    </source>
</evidence>
<dbReference type="SUPFAM" id="SSF48452">
    <property type="entry name" value="TPR-like"/>
    <property type="match status" value="1"/>
</dbReference>
<evidence type="ECO:0008006" key="3">
    <source>
        <dbReference type="Google" id="ProtNLM"/>
    </source>
</evidence>
<dbReference type="AlphaFoldDB" id="A0A502D3H3"/>
<dbReference type="Gene3D" id="1.25.40.10">
    <property type="entry name" value="Tetratricopeptide repeat domain"/>
    <property type="match status" value="1"/>
</dbReference>
<sequence length="338" mass="36093">MQALESVGVTLLVLSGLAVVWAGLTDQVAKRRLAAMSDLLLAGEHARVLDHAQPPRPYRPVGNQLRATSAVLTGQYARALHLLDEAGVPGRLRSTLAASDVNLRGAALIGLGRYLEATAVLGDEPTTALARHQRAQVAVETGDDAVALRLLAVPDREPDDDAGRRRILGELHIRRLRLDEGEALVREAQRLYRASTMAGREVDEAYCELHLGQAALSRGDREQAVRRIGAAREMLSVRPDNAPGIALVDLYLAEAHALAGDEAAADAALAAARVHAHAVASPALDAAFERATGMVGVHLSRPDAASHLRAARAMHQALGERPHVEYIDTVIERLEGPT</sequence>
<dbReference type="RefSeq" id="WP_140737401.1">
    <property type="nucleotide sequence ID" value="NZ_RCZM01000001.1"/>
</dbReference>
<comment type="caution">
    <text evidence="1">The sequence shown here is derived from an EMBL/GenBank/DDBJ whole genome shotgun (WGS) entry which is preliminary data.</text>
</comment>
<dbReference type="OrthoDB" id="4866345at2"/>